<dbReference type="PROSITE" id="PS50928">
    <property type="entry name" value="ABC_TM1"/>
    <property type="match status" value="1"/>
</dbReference>
<keyword evidence="5 7" id="KW-1133">Transmembrane helix</keyword>
<dbReference type="InterPro" id="IPR045621">
    <property type="entry name" value="BPD_transp_1_N"/>
</dbReference>
<keyword evidence="4 7" id="KW-0812">Transmembrane</keyword>
<accession>A0A844W1A6</accession>
<dbReference type="InterPro" id="IPR000515">
    <property type="entry name" value="MetI-like"/>
</dbReference>
<protein>
    <submittedName>
        <fullName evidence="9">ABC transporter permease subunit</fullName>
    </submittedName>
</protein>
<evidence type="ECO:0000256" key="7">
    <source>
        <dbReference type="RuleBase" id="RU363032"/>
    </source>
</evidence>
<dbReference type="InterPro" id="IPR035906">
    <property type="entry name" value="MetI-like_sf"/>
</dbReference>
<feature type="transmembrane region" description="Helical" evidence="7">
    <location>
        <begin position="12"/>
        <end position="30"/>
    </location>
</feature>
<dbReference type="SUPFAM" id="SSF161098">
    <property type="entry name" value="MetI-like"/>
    <property type="match status" value="1"/>
</dbReference>
<dbReference type="Pfam" id="PF19300">
    <property type="entry name" value="BPD_transp_1_N"/>
    <property type="match status" value="1"/>
</dbReference>
<dbReference type="GO" id="GO:0071916">
    <property type="term" value="F:dipeptide transmembrane transporter activity"/>
    <property type="evidence" value="ECO:0007669"/>
    <property type="project" value="TreeGrafter"/>
</dbReference>
<evidence type="ECO:0000259" key="8">
    <source>
        <dbReference type="PROSITE" id="PS50928"/>
    </source>
</evidence>
<comment type="similarity">
    <text evidence="7">Belongs to the binding-protein-dependent transport system permease family.</text>
</comment>
<dbReference type="PANTHER" id="PTHR43163:SF6">
    <property type="entry name" value="DIPEPTIDE TRANSPORT SYSTEM PERMEASE PROTEIN DPPB-RELATED"/>
    <property type="match status" value="1"/>
</dbReference>
<keyword evidence="2 7" id="KW-0813">Transport</keyword>
<evidence type="ECO:0000256" key="2">
    <source>
        <dbReference type="ARBA" id="ARBA00022448"/>
    </source>
</evidence>
<evidence type="ECO:0000256" key="4">
    <source>
        <dbReference type="ARBA" id="ARBA00022692"/>
    </source>
</evidence>
<keyword evidence="3" id="KW-1003">Cell membrane</keyword>
<evidence type="ECO:0000256" key="3">
    <source>
        <dbReference type="ARBA" id="ARBA00022475"/>
    </source>
</evidence>
<name>A0A844W1A6_9RHOB</name>
<evidence type="ECO:0000256" key="5">
    <source>
        <dbReference type="ARBA" id="ARBA00022989"/>
    </source>
</evidence>
<comment type="subcellular location">
    <subcellularLocation>
        <location evidence="1 7">Cell membrane</location>
        <topology evidence="1 7">Multi-pass membrane protein</topology>
    </subcellularLocation>
</comment>
<dbReference type="EMBL" id="WNXQ01000003">
    <property type="protein sequence ID" value="MWB77886.1"/>
    <property type="molecule type" value="Genomic_DNA"/>
</dbReference>
<dbReference type="GO" id="GO:0005886">
    <property type="term" value="C:plasma membrane"/>
    <property type="evidence" value="ECO:0007669"/>
    <property type="project" value="UniProtKB-SubCell"/>
</dbReference>
<feature type="transmembrane region" description="Helical" evidence="7">
    <location>
        <begin position="102"/>
        <end position="121"/>
    </location>
</feature>
<dbReference type="CDD" id="cd06261">
    <property type="entry name" value="TM_PBP2"/>
    <property type="match status" value="1"/>
</dbReference>
<dbReference type="PANTHER" id="PTHR43163">
    <property type="entry name" value="DIPEPTIDE TRANSPORT SYSTEM PERMEASE PROTEIN DPPB-RELATED"/>
    <property type="match status" value="1"/>
</dbReference>
<dbReference type="AlphaFoldDB" id="A0A844W1A6"/>
<evidence type="ECO:0000313" key="10">
    <source>
        <dbReference type="Proteomes" id="UP000443843"/>
    </source>
</evidence>
<keyword evidence="6 7" id="KW-0472">Membrane</keyword>
<evidence type="ECO:0000256" key="6">
    <source>
        <dbReference type="ARBA" id="ARBA00023136"/>
    </source>
</evidence>
<comment type="caution">
    <text evidence="9">The sequence shown here is derived from an EMBL/GenBank/DDBJ whole genome shotgun (WGS) entry which is preliminary data.</text>
</comment>
<gene>
    <name evidence="9" type="ORF">GLS40_07615</name>
</gene>
<sequence>MRYLLQRFQRLLIVLAAVTFVTFLLVNVLPGDVAYEIAGMDSSEEEVQQIREDLGLNRPILVRYGEWVGGIFTGDWGRSYLSDEDVWESITDRFPVSFELMILAQILALTMAIPAGIVSAFRPNGRGDRLIGSVAFASVSMPSFMTAILLIYFFALYLGWLPATGYEPISSGLWENLRPMILPALSLALVEWTVLMRTLRVEMISVLQENYIALARAKGMPNYRILLVHALRPSSFSMITLLGLQVARLLGGTIIIEQIFGIPGVGRLLIHAVYTRDFIVIQGCVTFFALAFVTANFIVDIAYAWLDPRVRTGGAHG</sequence>
<feature type="transmembrane region" description="Helical" evidence="7">
    <location>
        <begin position="133"/>
        <end position="160"/>
    </location>
</feature>
<dbReference type="Proteomes" id="UP000443843">
    <property type="component" value="Unassembled WGS sequence"/>
</dbReference>
<reference evidence="9 10" key="1">
    <citation type="submission" date="2019-11" db="EMBL/GenBank/DDBJ databases">
        <title>Pseudooceanicola pacifica sp. nov., isolated from deep-sea sediment of the Pacific Ocean.</title>
        <authorList>
            <person name="Lyu L."/>
        </authorList>
    </citation>
    <scope>NUCLEOTIDE SEQUENCE [LARGE SCALE GENOMIC DNA]</scope>
    <source>
        <strain evidence="9 10">216_PA32_1</strain>
    </source>
</reference>
<dbReference type="Gene3D" id="1.10.3720.10">
    <property type="entry name" value="MetI-like"/>
    <property type="match status" value="1"/>
</dbReference>
<evidence type="ECO:0000256" key="1">
    <source>
        <dbReference type="ARBA" id="ARBA00004651"/>
    </source>
</evidence>
<feature type="transmembrane region" description="Helical" evidence="7">
    <location>
        <begin position="280"/>
        <end position="306"/>
    </location>
</feature>
<organism evidence="9 10">
    <name type="scientific">Pseudooceanicola pacificus</name>
    <dbReference type="NCBI Taxonomy" id="2676438"/>
    <lineage>
        <taxon>Bacteria</taxon>
        <taxon>Pseudomonadati</taxon>
        <taxon>Pseudomonadota</taxon>
        <taxon>Alphaproteobacteria</taxon>
        <taxon>Rhodobacterales</taxon>
        <taxon>Paracoccaceae</taxon>
        <taxon>Pseudooceanicola</taxon>
    </lineage>
</organism>
<feature type="transmembrane region" description="Helical" evidence="7">
    <location>
        <begin position="239"/>
        <end position="260"/>
    </location>
</feature>
<feature type="domain" description="ABC transmembrane type-1" evidence="8">
    <location>
        <begin position="94"/>
        <end position="303"/>
    </location>
</feature>
<dbReference type="Pfam" id="PF00528">
    <property type="entry name" value="BPD_transp_1"/>
    <property type="match status" value="1"/>
</dbReference>
<dbReference type="RefSeq" id="WP_160382140.1">
    <property type="nucleotide sequence ID" value="NZ_WNXQ01000003.1"/>
</dbReference>
<proteinExistence type="inferred from homology"/>
<keyword evidence="10" id="KW-1185">Reference proteome</keyword>
<evidence type="ECO:0000313" key="9">
    <source>
        <dbReference type="EMBL" id="MWB77886.1"/>
    </source>
</evidence>